<dbReference type="PANTHER" id="PTHR43767">
    <property type="entry name" value="LONG-CHAIN-FATTY-ACID--COA LIGASE"/>
    <property type="match status" value="1"/>
</dbReference>
<accession>A0A975P0K7</accession>
<gene>
    <name evidence="3" type="ORF">KMZ93_00060</name>
</gene>
<dbReference type="InterPro" id="IPR050237">
    <property type="entry name" value="ATP-dep_AMP-bd_enzyme"/>
</dbReference>
<dbReference type="PROSITE" id="PS00455">
    <property type="entry name" value="AMP_BINDING"/>
    <property type="match status" value="1"/>
</dbReference>
<dbReference type="PANTHER" id="PTHR43767:SF1">
    <property type="entry name" value="NONRIBOSOMAL PEPTIDE SYNTHASE PES1 (EUROFUNG)-RELATED"/>
    <property type="match status" value="1"/>
</dbReference>
<name>A0A975P0K7_9BRAD</name>
<sequence>MLRTPFIETLSDLFIRSAQWRGRDELFVDEENHVIGADALDHALRLAQGFAGNGAAQGDVVAYLCRSSARHAVAWFAAPLSGRIACSLHVRETPERLGQALDWLDASILVHDEDLEAQAIAAVAAAGRAIRRISLGARGAADADYGDIVARAKPFDVAANRPKPADIAAIVFSSGTTGKPKGIMHSQKTLLEAAKGGQVVMGPITPDSATLLYMQPSFAAWPIIVLPYVAGKAKVCFGKLFTPTAFLQSCERERITLAPLVPTMWRMVFEAGPENYDLSALTLVSISGEAPAPSDVRRLYDRICKNICCVYLSGEAFTASGVMANTRDLIERNKIGSSGRPVVGGDVRILVPGGSFDDEAAGGETGEIAISGPSLSVGYWKDPALTAEKFRDGWWRSGDLGRLDADNYLWVSGRIDNVINSGGIKVSGEEIEHALLSHPNVAQCAVVGQPDQALGQRIEAYLVARGAPPDVEEISRFLREQRHLAGFKVPKAFHWIDEMPTGPTGKLFRRALRAEGA</sequence>
<dbReference type="CDD" id="cd04433">
    <property type="entry name" value="AFD_class_I"/>
    <property type="match status" value="1"/>
</dbReference>
<reference evidence="3 4" key="1">
    <citation type="submission" date="2021-06" db="EMBL/GenBank/DDBJ databases">
        <title>Bradyrhizobium sp. S2-11-4 Genome sequencing.</title>
        <authorList>
            <person name="Jin L."/>
        </authorList>
    </citation>
    <scope>NUCLEOTIDE SEQUENCE [LARGE SCALE GENOMIC DNA]</scope>
    <source>
        <strain evidence="3 4">S2-11-4</strain>
    </source>
</reference>
<dbReference type="Pfam" id="PF00501">
    <property type="entry name" value="AMP-binding"/>
    <property type="match status" value="1"/>
</dbReference>
<dbReference type="SUPFAM" id="SSF56801">
    <property type="entry name" value="Acetyl-CoA synthetase-like"/>
    <property type="match status" value="1"/>
</dbReference>
<dbReference type="Gene3D" id="3.40.50.12780">
    <property type="entry name" value="N-terminal domain of ligase-like"/>
    <property type="match status" value="1"/>
</dbReference>
<feature type="domain" description="AMP-binding enzyme C-terminal" evidence="2">
    <location>
        <begin position="430"/>
        <end position="506"/>
    </location>
</feature>
<proteinExistence type="predicted"/>
<dbReference type="InterPro" id="IPR000873">
    <property type="entry name" value="AMP-dep_synth/lig_dom"/>
</dbReference>
<dbReference type="Gene3D" id="3.30.300.30">
    <property type="match status" value="1"/>
</dbReference>
<protein>
    <submittedName>
        <fullName evidence="3">Acyl--CoA ligase</fullName>
    </submittedName>
</protein>
<evidence type="ECO:0000259" key="1">
    <source>
        <dbReference type="Pfam" id="PF00501"/>
    </source>
</evidence>
<dbReference type="InterPro" id="IPR020845">
    <property type="entry name" value="AMP-binding_CS"/>
</dbReference>
<dbReference type="Proteomes" id="UP000676951">
    <property type="component" value="Chromosome"/>
</dbReference>
<keyword evidence="4" id="KW-1185">Reference proteome</keyword>
<dbReference type="GO" id="GO:0016878">
    <property type="term" value="F:acid-thiol ligase activity"/>
    <property type="evidence" value="ECO:0007669"/>
    <property type="project" value="UniProtKB-ARBA"/>
</dbReference>
<dbReference type="EMBL" id="CP076136">
    <property type="protein sequence ID" value="QWG23389.1"/>
    <property type="molecule type" value="Genomic_DNA"/>
</dbReference>
<dbReference type="Pfam" id="PF13193">
    <property type="entry name" value="AMP-binding_C"/>
    <property type="match status" value="1"/>
</dbReference>
<organism evidence="3 4">
    <name type="scientific">Bradyrhizobium sediminis</name>
    <dbReference type="NCBI Taxonomy" id="2840469"/>
    <lineage>
        <taxon>Bacteria</taxon>
        <taxon>Pseudomonadati</taxon>
        <taxon>Pseudomonadota</taxon>
        <taxon>Alphaproteobacteria</taxon>
        <taxon>Hyphomicrobiales</taxon>
        <taxon>Nitrobacteraceae</taxon>
        <taxon>Bradyrhizobium</taxon>
    </lineage>
</organism>
<dbReference type="RefSeq" id="WP_215604144.1">
    <property type="nucleotide sequence ID" value="NZ_CP076136.1"/>
</dbReference>
<dbReference type="AlphaFoldDB" id="A0A975P0K7"/>
<evidence type="ECO:0000259" key="2">
    <source>
        <dbReference type="Pfam" id="PF13193"/>
    </source>
</evidence>
<dbReference type="InterPro" id="IPR042099">
    <property type="entry name" value="ANL_N_sf"/>
</dbReference>
<keyword evidence="3" id="KW-0436">Ligase</keyword>
<dbReference type="InterPro" id="IPR045851">
    <property type="entry name" value="AMP-bd_C_sf"/>
</dbReference>
<evidence type="ECO:0000313" key="4">
    <source>
        <dbReference type="Proteomes" id="UP000676951"/>
    </source>
</evidence>
<evidence type="ECO:0000313" key="3">
    <source>
        <dbReference type="EMBL" id="QWG23389.1"/>
    </source>
</evidence>
<feature type="domain" description="AMP-dependent synthetase/ligase" evidence="1">
    <location>
        <begin position="18"/>
        <end position="380"/>
    </location>
</feature>
<dbReference type="InterPro" id="IPR025110">
    <property type="entry name" value="AMP-bd_C"/>
</dbReference>